<dbReference type="GO" id="GO:0016138">
    <property type="term" value="P:glycoside biosynthetic process"/>
    <property type="evidence" value="ECO:0007669"/>
    <property type="project" value="UniProtKB-ARBA"/>
</dbReference>
<dbReference type="Pfam" id="PF00201">
    <property type="entry name" value="UDPGT"/>
    <property type="match status" value="1"/>
</dbReference>
<keyword evidence="2" id="KW-0328">Glycosyltransferase</keyword>
<proteinExistence type="inferred from homology"/>
<dbReference type="AlphaFoldDB" id="A0A1S4CMI1"/>
<dbReference type="PANTHER" id="PTHR48044:SF12">
    <property type="entry name" value="BETA-D-GLUCOSYL CROCETIN BETA-1,6-GLUCOSYLTRANSFERASE-LIKE"/>
    <property type="match status" value="1"/>
</dbReference>
<dbReference type="RefSeq" id="XP_016502266.1">
    <property type="nucleotide sequence ID" value="XM_016646780.1"/>
</dbReference>
<dbReference type="Gene3D" id="3.40.50.2000">
    <property type="entry name" value="Glycogen Phosphorylase B"/>
    <property type="match status" value="1"/>
</dbReference>
<protein>
    <submittedName>
        <fullName evidence="4">Beta-D-glucosyl crocetin beta-1,6-glucosyltransferase-like</fullName>
    </submittedName>
</protein>
<dbReference type="InterPro" id="IPR002213">
    <property type="entry name" value="UDP_glucos_trans"/>
</dbReference>
<evidence type="ECO:0000256" key="2">
    <source>
        <dbReference type="ARBA" id="ARBA00022676"/>
    </source>
</evidence>
<dbReference type="GO" id="GO:0008194">
    <property type="term" value="F:UDP-glycosyltransferase activity"/>
    <property type="evidence" value="ECO:0007669"/>
    <property type="project" value="InterPro"/>
</dbReference>
<keyword evidence="3" id="KW-0808">Transferase</keyword>
<dbReference type="FunFam" id="3.40.50.2000:FF:000060">
    <property type="entry name" value="Glycosyltransferase"/>
    <property type="match status" value="1"/>
</dbReference>
<reference evidence="4" key="1">
    <citation type="submission" date="2025-08" db="UniProtKB">
        <authorList>
            <consortium name="RefSeq"/>
        </authorList>
    </citation>
    <scope>IDENTIFICATION</scope>
</reference>
<dbReference type="CDD" id="cd03784">
    <property type="entry name" value="GT1_Gtf-like"/>
    <property type="match status" value="1"/>
</dbReference>
<name>A0A1S4CMI1_TOBAC</name>
<comment type="similarity">
    <text evidence="1">Belongs to the UDP-glycosyltransferase family.</text>
</comment>
<dbReference type="SMR" id="A0A1S4CMI1"/>
<dbReference type="SUPFAM" id="SSF53756">
    <property type="entry name" value="UDP-Glycosyltransferase/glycogen phosphorylase"/>
    <property type="match status" value="1"/>
</dbReference>
<dbReference type="OMA" id="TWLILLD"/>
<gene>
    <name evidence="4" type="primary">LOC107820492</name>
</gene>
<dbReference type="OrthoDB" id="5835829at2759"/>
<sequence length="267" mass="30935">MINDADDVELIDWLEKKDENSTLFVNFGSEYFLTKEDMEERAFGLKISNVNFIWVVRFSKGEEQNLEEALPQGFLERIGERGKVLQKWGPKSRILNHTSIGGFISYCDWSSIIKCLDFGVPIIAMPIHLDQPMNARLMVELEIVRDDDSKIHREEILQVLESVISGKIGENLSTKVRDISKNLKSIRGEEIDATAEKLIQLSISWQFAASFKAVTWLILLDLRIVYELVQLRFWWYFNGGFLMVLSWSFMEKEEGWWLKVIFGGEGI</sequence>
<evidence type="ECO:0000313" key="4">
    <source>
        <dbReference type="RefSeq" id="XP_016502266.1"/>
    </source>
</evidence>
<organism evidence="4">
    <name type="scientific">Nicotiana tabacum</name>
    <name type="common">Common tobacco</name>
    <dbReference type="NCBI Taxonomy" id="4097"/>
    <lineage>
        <taxon>Eukaryota</taxon>
        <taxon>Viridiplantae</taxon>
        <taxon>Streptophyta</taxon>
        <taxon>Embryophyta</taxon>
        <taxon>Tracheophyta</taxon>
        <taxon>Spermatophyta</taxon>
        <taxon>Magnoliopsida</taxon>
        <taxon>eudicotyledons</taxon>
        <taxon>Gunneridae</taxon>
        <taxon>Pentapetalae</taxon>
        <taxon>asterids</taxon>
        <taxon>lamiids</taxon>
        <taxon>Solanales</taxon>
        <taxon>Solanaceae</taxon>
        <taxon>Nicotianoideae</taxon>
        <taxon>Nicotianeae</taxon>
        <taxon>Nicotiana</taxon>
    </lineage>
</organism>
<accession>A0A1S4CMI1</accession>
<dbReference type="PANTHER" id="PTHR48044">
    <property type="entry name" value="GLYCOSYLTRANSFERASE"/>
    <property type="match status" value="1"/>
</dbReference>
<dbReference type="PaxDb" id="4097-A0A1S4CMI1"/>
<evidence type="ECO:0000256" key="1">
    <source>
        <dbReference type="ARBA" id="ARBA00009995"/>
    </source>
</evidence>
<evidence type="ECO:0000256" key="3">
    <source>
        <dbReference type="ARBA" id="ARBA00022679"/>
    </source>
</evidence>
<dbReference type="KEGG" id="nta:107820492"/>